<dbReference type="Pfam" id="PF01609">
    <property type="entry name" value="DDE_Tnp_1"/>
    <property type="match status" value="1"/>
</dbReference>
<accession>A0A6M5Z0N4</accession>
<sequence>MTHIKPRLLRVEVVGDLPVLWATLQRLNLPATLDCHYPAPLHWKGPLSPGEVLAVWLLFIVSQGDHCLNHVQSWVDQHQTTLAALLAKPVVPTDLHDDRLADWLTRLGDGDSFHAVERDLNQQTVRVYELPTDLVRIDTTTANSYADVLSEQGLLQFGHSKDDPNRPQFKIAAAVLDPLGMPLATAVVPGNATDDPLYVPAIVAVRQSLGVGGRTYVGDCKMAALATRAFVAAGGDFYLCPLSQAQLSLAQRHELLLPVWLGTQVLQKVSRPGPPGQPDERVAEGFYVDVELTAEVESKEVRWTERRWLVRSKAYAVAQQEALERRLSTAERCLRELPTRKRGKKQLFHTELMAAAEVIMKRERVEDLLSCTAQAVMTRQKKRGYGGRPPTEKTDVSFEIEVRRDDKAIEEKKREMGWQVYGTNGVGMSLTQVVWAYRGQYRIENDWSRLKGRPLGLTPLYLQDEVRIEGLVYLLSVALRVLTLLEWQVREGLRKDGSKLEGVYAGQAGRKTARPSAELLLGVLKTISLSVIEVNGQTHTLLSPLTKVQKRLLKLWELPTDLYGKLTRGFPKGKRS</sequence>
<dbReference type="PANTHER" id="PTHR34614">
    <property type="match status" value="1"/>
</dbReference>
<evidence type="ECO:0000259" key="1">
    <source>
        <dbReference type="Pfam" id="PF01609"/>
    </source>
</evidence>
<dbReference type="EMBL" id="CP053452">
    <property type="protein sequence ID" value="QJW99364.1"/>
    <property type="molecule type" value="Genomic_DNA"/>
</dbReference>
<feature type="domain" description="Transposase IS4-like" evidence="1">
    <location>
        <begin position="163"/>
        <end position="479"/>
    </location>
</feature>
<gene>
    <name evidence="2" type="ORF">FTUN_6972</name>
</gene>
<organism evidence="2 3">
    <name type="scientific">Frigoriglobus tundricola</name>
    <dbReference type="NCBI Taxonomy" id="2774151"/>
    <lineage>
        <taxon>Bacteria</taxon>
        <taxon>Pseudomonadati</taxon>
        <taxon>Planctomycetota</taxon>
        <taxon>Planctomycetia</taxon>
        <taxon>Gemmatales</taxon>
        <taxon>Gemmataceae</taxon>
        <taxon>Frigoriglobus</taxon>
    </lineage>
</organism>
<dbReference type="GO" id="GO:0006313">
    <property type="term" value="P:DNA transposition"/>
    <property type="evidence" value="ECO:0007669"/>
    <property type="project" value="InterPro"/>
</dbReference>
<dbReference type="InterPro" id="IPR002559">
    <property type="entry name" value="Transposase_11"/>
</dbReference>
<dbReference type="GO" id="GO:0003677">
    <property type="term" value="F:DNA binding"/>
    <property type="evidence" value="ECO:0007669"/>
    <property type="project" value="InterPro"/>
</dbReference>
<dbReference type="AlphaFoldDB" id="A0A6M5Z0N4"/>
<keyword evidence="3" id="KW-1185">Reference proteome</keyword>
<dbReference type="GO" id="GO:0004803">
    <property type="term" value="F:transposase activity"/>
    <property type="evidence" value="ECO:0007669"/>
    <property type="project" value="InterPro"/>
</dbReference>
<name>A0A6M5Z0N4_9BACT</name>
<proteinExistence type="predicted"/>
<dbReference type="KEGG" id="ftj:FTUN_6972"/>
<dbReference type="Proteomes" id="UP000503447">
    <property type="component" value="Chromosome"/>
</dbReference>
<dbReference type="PANTHER" id="PTHR34614:SF2">
    <property type="entry name" value="TRANSPOSASE IS4-LIKE DOMAIN-CONTAINING PROTEIN"/>
    <property type="match status" value="1"/>
</dbReference>
<evidence type="ECO:0000313" key="2">
    <source>
        <dbReference type="EMBL" id="QJW99364.1"/>
    </source>
</evidence>
<reference evidence="3" key="1">
    <citation type="submission" date="2020-05" db="EMBL/GenBank/DDBJ databases">
        <title>Frigoriglobus tundricola gen. nov., sp. nov., a psychrotolerant cellulolytic planctomycete of the family Gemmataceae with two divergent copies of 16S rRNA gene.</title>
        <authorList>
            <person name="Kulichevskaya I.S."/>
            <person name="Ivanova A.A."/>
            <person name="Naumoff D.G."/>
            <person name="Beletsky A.V."/>
            <person name="Rijpstra W.I.C."/>
            <person name="Sinninghe Damste J.S."/>
            <person name="Mardanov A.V."/>
            <person name="Ravin N.V."/>
            <person name="Dedysh S.N."/>
        </authorList>
    </citation>
    <scope>NUCLEOTIDE SEQUENCE [LARGE SCALE GENOMIC DNA]</scope>
    <source>
        <strain evidence="3">PL17</strain>
    </source>
</reference>
<protein>
    <recommendedName>
        <fullName evidence="1">Transposase IS4-like domain-containing protein</fullName>
    </recommendedName>
</protein>
<evidence type="ECO:0000313" key="3">
    <source>
        <dbReference type="Proteomes" id="UP000503447"/>
    </source>
</evidence>